<keyword evidence="4 5" id="KW-0472">Membrane</keyword>
<feature type="transmembrane region" description="Helical" evidence="5">
    <location>
        <begin position="286"/>
        <end position="305"/>
    </location>
</feature>
<dbReference type="InterPro" id="IPR035952">
    <property type="entry name" value="Rhomboid-like_sf"/>
</dbReference>
<feature type="transmembrane region" description="Helical" evidence="5">
    <location>
        <begin position="231"/>
        <end position="250"/>
    </location>
</feature>
<evidence type="ECO:0000256" key="1">
    <source>
        <dbReference type="ARBA" id="ARBA00004141"/>
    </source>
</evidence>
<comment type="subcellular location">
    <subcellularLocation>
        <location evidence="1">Membrane</location>
        <topology evidence="1">Multi-pass membrane protein</topology>
    </subcellularLocation>
</comment>
<evidence type="ECO:0000256" key="2">
    <source>
        <dbReference type="ARBA" id="ARBA00022692"/>
    </source>
</evidence>
<gene>
    <name evidence="6" type="ORF">SSYRP_v1c06670</name>
</gene>
<dbReference type="HOGENOM" id="CLU_612370_0_0_14"/>
<organism evidence="6 7">
    <name type="scientific">Spiroplasma syrphidicola EA-1</name>
    <dbReference type="NCBI Taxonomy" id="1276229"/>
    <lineage>
        <taxon>Bacteria</taxon>
        <taxon>Bacillati</taxon>
        <taxon>Mycoplasmatota</taxon>
        <taxon>Mollicutes</taxon>
        <taxon>Entomoplasmatales</taxon>
        <taxon>Spiroplasmataceae</taxon>
        <taxon>Spiroplasma</taxon>
    </lineage>
</organism>
<dbReference type="Proteomes" id="UP000013963">
    <property type="component" value="Chromosome"/>
</dbReference>
<feature type="transmembrane region" description="Helical" evidence="5">
    <location>
        <begin position="326"/>
        <end position="350"/>
    </location>
</feature>
<proteinExistence type="predicted"/>
<keyword evidence="7" id="KW-1185">Reference proteome</keyword>
<name>R4U477_9MOLU</name>
<evidence type="ECO:0000313" key="7">
    <source>
        <dbReference type="Proteomes" id="UP000013963"/>
    </source>
</evidence>
<protein>
    <submittedName>
        <fullName evidence="6">Putative rhomboid-like transmembrane protein</fullName>
    </submittedName>
</protein>
<dbReference type="RefSeq" id="WP_016340901.1">
    <property type="nucleotide sequence ID" value="NC_021284.1"/>
</dbReference>
<keyword evidence="2 5" id="KW-0812">Transmembrane</keyword>
<keyword evidence="3 5" id="KW-1133">Transmembrane helix</keyword>
<dbReference type="STRING" id="1276229.SSYRP_v1c06670"/>
<dbReference type="Gene3D" id="1.20.1540.10">
    <property type="entry name" value="Rhomboid-like"/>
    <property type="match status" value="1"/>
</dbReference>
<dbReference type="PATRIC" id="fig|1276229.3.peg.662"/>
<dbReference type="SUPFAM" id="SSF144091">
    <property type="entry name" value="Rhomboid-like"/>
    <property type="match status" value="1"/>
</dbReference>
<accession>R4U477</accession>
<feature type="transmembrane region" description="Helical" evidence="5">
    <location>
        <begin position="173"/>
        <end position="194"/>
    </location>
</feature>
<dbReference type="EMBL" id="CP005078">
    <property type="protein sequence ID" value="AGM26257.1"/>
    <property type="molecule type" value="Genomic_DNA"/>
</dbReference>
<dbReference type="AlphaFoldDB" id="R4U477"/>
<feature type="transmembrane region" description="Helical" evidence="5">
    <location>
        <begin position="262"/>
        <end position="280"/>
    </location>
</feature>
<dbReference type="GO" id="GO:0016020">
    <property type="term" value="C:membrane"/>
    <property type="evidence" value="ECO:0007669"/>
    <property type="project" value="UniProtKB-SubCell"/>
</dbReference>
<feature type="transmembrane region" description="Helical" evidence="5">
    <location>
        <begin position="370"/>
        <end position="391"/>
    </location>
</feature>
<dbReference type="OrthoDB" id="397343at2"/>
<evidence type="ECO:0000256" key="3">
    <source>
        <dbReference type="ARBA" id="ARBA00022989"/>
    </source>
</evidence>
<evidence type="ECO:0000256" key="5">
    <source>
        <dbReference type="SAM" id="Phobius"/>
    </source>
</evidence>
<evidence type="ECO:0000313" key="6">
    <source>
        <dbReference type="EMBL" id="AGM26257.1"/>
    </source>
</evidence>
<dbReference type="KEGG" id="ssyr:SSYRP_v1c06670"/>
<evidence type="ECO:0000256" key="4">
    <source>
        <dbReference type="ARBA" id="ARBA00023136"/>
    </source>
</evidence>
<sequence length="455" mass="52591">MANFDKDKLSLVEYFLKQEKYTVYKNKARSNNNVYLYKIDNKQFQIIRIVDNFEKDLNEFIIDDEVVVSLKGFLSKKQQRAKLNVLSVILTEDRSQMIKKEDGDVILAVDKTNYATKLQEFYPKANILSDNIENSNVGSLSPEELMDKINDPDSNITKHLKELSQKLSYNNLVITWIICFVLLAFPLFIIFFGANVLGIAGTPISIQQLIFGGINRDLLVWSNQWWRLWTFWIYDESIISTIINVFLLFLIGRFTEAILGRWRMAVILIFGIPLVGLFLSSTMPNFIFSGSSIILSLLWGGLFTYNFGKDNLAELVSNKRTLIVPIWLIVFPIFGQQYITLLIVLAAFFVGSALSFLFDINLKQKNGLTAIIYPLIILLGTIITILVCFLIRPYVPPYNPETIYTLIKYWQLGLIDKGTIENMLRNYYHLPQEKWPEILKEQANSLYQLWQGVKF</sequence>
<reference evidence="6 7" key="1">
    <citation type="journal article" date="2013" name="Genome Biol. Evol.">
        <title>Complete genomes of two dipteran-associated spiroplasmas provided insights into the origin, dynamics, and impacts of viral invasion in spiroplasma.</title>
        <authorList>
            <person name="Ku C."/>
            <person name="Lo W.S."/>
            <person name="Chen L.L."/>
            <person name="Kuo C.H."/>
        </authorList>
    </citation>
    <scope>NUCLEOTIDE SEQUENCE [LARGE SCALE GENOMIC DNA]</scope>
    <source>
        <strain evidence="6">EA-1</strain>
    </source>
</reference>
<dbReference type="eggNOG" id="COG0705">
    <property type="taxonomic scope" value="Bacteria"/>
</dbReference>